<keyword evidence="3" id="KW-0732">Signal</keyword>
<dbReference type="InterPro" id="IPR009003">
    <property type="entry name" value="Peptidase_S1_PA"/>
</dbReference>
<dbReference type="EC" id="3.4.21.-" evidence="7"/>
<feature type="active site" description="Charge relay system" evidence="6">
    <location>
        <position position="146"/>
    </location>
</feature>
<feature type="active site" description="Charge relay system" evidence="6">
    <location>
        <position position="197"/>
    </location>
</feature>
<evidence type="ECO:0000256" key="1">
    <source>
        <dbReference type="ARBA" id="ARBA00008764"/>
    </source>
</evidence>
<evidence type="ECO:0000256" key="4">
    <source>
        <dbReference type="ARBA" id="ARBA00022801"/>
    </source>
</evidence>
<dbReference type="GO" id="GO:0006508">
    <property type="term" value="P:proteolysis"/>
    <property type="evidence" value="ECO:0007669"/>
    <property type="project" value="UniProtKB-KW"/>
</dbReference>
<name>A0A450V4Q4_9GAMM</name>
<feature type="active site" description="Charge relay system" evidence="6">
    <location>
        <position position="270"/>
    </location>
</feature>
<gene>
    <name evidence="8" type="ORF">BECKLFY1418B_GA0070995_11563</name>
</gene>
<organism evidence="8">
    <name type="scientific">Candidatus Kentrum sp. LFY</name>
    <dbReference type="NCBI Taxonomy" id="2126342"/>
    <lineage>
        <taxon>Bacteria</taxon>
        <taxon>Pseudomonadati</taxon>
        <taxon>Pseudomonadota</taxon>
        <taxon>Gammaproteobacteria</taxon>
        <taxon>Candidatus Kentrum</taxon>
    </lineage>
</organism>
<evidence type="ECO:0000256" key="3">
    <source>
        <dbReference type="ARBA" id="ARBA00022729"/>
    </source>
</evidence>
<dbReference type="EMBL" id="CAADFF010000156">
    <property type="protein sequence ID" value="VFJ99758.1"/>
    <property type="molecule type" value="Genomic_DNA"/>
</dbReference>
<dbReference type="PANTHER" id="PTHR15462:SF8">
    <property type="entry name" value="SERINE PROTEASE"/>
    <property type="match status" value="1"/>
</dbReference>
<dbReference type="AlphaFoldDB" id="A0A450V4Q4"/>
<accession>A0A450V4Q4</accession>
<dbReference type="Gene3D" id="2.40.10.10">
    <property type="entry name" value="Trypsin-like serine proteases"/>
    <property type="match status" value="2"/>
</dbReference>
<dbReference type="PRINTS" id="PR00839">
    <property type="entry name" value="V8PROTEASE"/>
</dbReference>
<evidence type="ECO:0000256" key="7">
    <source>
        <dbReference type="RuleBase" id="RU004296"/>
    </source>
</evidence>
<dbReference type="InterPro" id="IPR043504">
    <property type="entry name" value="Peptidase_S1_PA_chymotrypsin"/>
</dbReference>
<dbReference type="Pfam" id="PF13365">
    <property type="entry name" value="Trypsin_2"/>
    <property type="match status" value="1"/>
</dbReference>
<evidence type="ECO:0000256" key="2">
    <source>
        <dbReference type="ARBA" id="ARBA00022670"/>
    </source>
</evidence>
<sequence length="315" mass="34825">MKSKSSSSWASVKLVTDSLRRGGKLELEDKCDSVDSSRLLVRGDRFRNSYMMATNGGATYEDLLYTWPPTSQRIAILDREEPFDGIDAGNELQNVLGGRDERVLITDTSRIPVRSIGLLKILPEGGVYRYGTAWLIGPRTLATAAHNLLHPEAGPTRKLHVGMGYDGTTARGGWYTVIDNSFPHSWKDSPTGGSPYDFAVLKIEDSNVGNKFGWFGYSDYEDEKFGGMILNLFGYPLDRKKYHMYGVKGRVVDVDAGRIFYDCDAWGGMSGGPVIARFGQQRIAVGIHAAGGILSNVGTRINNAAFALFEKYRNW</sequence>
<keyword evidence="4 7" id="KW-0378">Hydrolase</keyword>
<evidence type="ECO:0000256" key="6">
    <source>
        <dbReference type="PIRSR" id="PIRSR608256-1"/>
    </source>
</evidence>
<dbReference type="InterPro" id="IPR050966">
    <property type="entry name" value="Glutamyl_endopeptidase"/>
</dbReference>
<keyword evidence="2 7" id="KW-0645">Protease</keyword>
<keyword evidence="5 7" id="KW-0720">Serine protease</keyword>
<dbReference type="InterPro" id="IPR008256">
    <property type="entry name" value="Peptidase_S1B"/>
</dbReference>
<dbReference type="SUPFAM" id="SSF50494">
    <property type="entry name" value="Trypsin-like serine proteases"/>
    <property type="match status" value="1"/>
</dbReference>
<protein>
    <recommendedName>
        <fullName evidence="7">Serine protease</fullName>
        <ecNumber evidence="7">3.4.21.-</ecNumber>
    </recommendedName>
</protein>
<reference evidence="8" key="1">
    <citation type="submission" date="2019-02" db="EMBL/GenBank/DDBJ databases">
        <authorList>
            <person name="Gruber-Vodicka R. H."/>
            <person name="Seah K. B. B."/>
        </authorList>
    </citation>
    <scope>NUCLEOTIDE SEQUENCE</scope>
    <source>
        <strain evidence="8">BECK_M7</strain>
    </source>
</reference>
<evidence type="ECO:0000313" key="8">
    <source>
        <dbReference type="EMBL" id="VFJ99758.1"/>
    </source>
</evidence>
<dbReference type="PANTHER" id="PTHR15462">
    <property type="entry name" value="SERINE PROTEASE"/>
    <property type="match status" value="1"/>
</dbReference>
<evidence type="ECO:0000256" key="5">
    <source>
        <dbReference type="ARBA" id="ARBA00022825"/>
    </source>
</evidence>
<dbReference type="GO" id="GO:0008236">
    <property type="term" value="F:serine-type peptidase activity"/>
    <property type="evidence" value="ECO:0007669"/>
    <property type="project" value="UniProtKB-KW"/>
</dbReference>
<comment type="similarity">
    <text evidence="1 7">Belongs to the peptidase S1B family.</text>
</comment>
<proteinExistence type="inferred from homology"/>